<protein>
    <submittedName>
        <fullName evidence="4">Uncharacterized protein</fullName>
    </submittedName>
</protein>
<dbReference type="InterPro" id="IPR029058">
    <property type="entry name" value="AB_hydrolase_fold"/>
</dbReference>
<dbReference type="Pfam" id="PF04775">
    <property type="entry name" value="Bile_Hydr_Trans"/>
    <property type="match status" value="1"/>
</dbReference>
<dbReference type="Gene3D" id="2.60.40.2240">
    <property type="entry name" value="Acyl-CoA thioester hydrolase/BAAT N-terminal domain"/>
    <property type="match status" value="1"/>
</dbReference>
<dbReference type="PANTHER" id="PTHR10824">
    <property type="entry name" value="ACYL-COENZYME A THIOESTERASE-RELATED"/>
    <property type="match status" value="1"/>
</dbReference>
<evidence type="ECO:0000259" key="2">
    <source>
        <dbReference type="Pfam" id="PF04775"/>
    </source>
</evidence>
<evidence type="ECO:0000259" key="3">
    <source>
        <dbReference type="Pfam" id="PF08840"/>
    </source>
</evidence>
<dbReference type="EMBL" id="CP096983">
    <property type="protein sequence ID" value="URZ13555.1"/>
    <property type="molecule type" value="Genomic_DNA"/>
</dbReference>
<dbReference type="GO" id="GO:0047617">
    <property type="term" value="F:fatty acyl-CoA hydrolase activity"/>
    <property type="evidence" value="ECO:0007669"/>
    <property type="project" value="TreeGrafter"/>
</dbReference>
<keyword evidence="5" id="KW-1185">Reference proteome</keyword>
<dbReference type="RefSeq" id="WP_077832919.1">
    <property type="nucleotide sequence ID" value="NZ_CP096983.1"/>
</dbReference>
<evidence type="ECO:0000313" key="4">
    <source>
        <dbReference type="EMBL" id="URZ13555.1"/>
    </source>
</evidence>
<dbReference type="Pfam" id="PF08840">
    <property type="entry name" value="BAAT_C"/>
    <property type="match status" value="1"/>
</dbReference>
<dbReference type="GO" id="GO:0006637">
    <property type="term" value="P:acyl-CoA metabolic process"/>
    <property type="evidence" value="ECO:0007669"/>
    <property type="project" value="InterPro"/>
</dbReference>
<sequence>MKNINIIIEPKCSMIDEKVSIIINGLYPFQEVKIKAYSLDYYRLGVKNNNPNNWKWVKKSCFSSFAVFKADLNGNVNLSLQAPLKGSYTGVDVMGLFWSMKSHYTEDYNLGKDLSSSPFLSSMNVIFEVEVNEKRIASSTCKKLFIDSDVHCEYVTENKLVGKYFSKKNSKIKNGIIVLSGSEGGIHNASQIAALLASHGHPALALAYFGMDNLPDTLKEIQLEYFEKAIDWIIQKGDINPNKLIVFGRSRGGELALLLGSTFKKIASVITVSGSPISFKTKTQKFSSWQYKNKDIPQLNLKINILSFLLNAFVSKIKRKDINFSKIYDSNIKNFDKIKDYIMPIENINGPMLMVSGYSDSVWPSTKLCQLGMHRLNLKKFDFNHILLNYKAGHHMYFPYQPIYFSNTPNEDMAHSNQESWCKILEFLSAI</sequence>
<evidence type="ECO:0000256" key="1">
    <source>
        <dbReference type="ARBA" id="ARBA00006538"/>
    </source>
</evidence>
<dbReference type="AlphaFoldDB" id="A0A1S8LHA7"/>
<dbReference type="KEGG" id="crw:CROST_043210"/>
<dbReference type="PIRSF" id="PIRSF016521">
    <property type="entry name" value="Acyl-CoA_hydro"/>
    <property type="match status" value="1"/>
</dbReference>
<dbReference type="Gene3D" id="3.40.50.1820">
    <property type="entry name" value="alpha/beta hydrolase"/>
    <property type="match status" value="1"/>
</dbReference>
<organism evidence="4 5">
    <name type="scientific">Clostridium felsineum</name>
    <dbReference type="NCBI Taxonomy" id="36839"/>
    <lineage>
        <taxon>Bacteria</taxon>
        <taxon>Bacillati</taxon>
        <taxon>Bacillota</taxon>
        <taxon>Clostridia</taxon>
        <taxon>Eubacteriales</taxon>
        <taxon>Clostridiaceae</taxon>
        <taxon>Clostridium</taxon>
    </lineage>
</organism>
<dbReference type="STRING" id="84029.CROST_08230"/>
<evidence type="ECO:0000313" key="5">
    <source>
        <dbReference type="Proteomes" id="UP000190951"/>
    </source>
</evidence>
<reference evidence="4 5" key="1">
    <citation type="submission" date="2022-04" db="EMBL/GenBank/DDBJ databases">
        <title>Genome sequence of C. roseum typestrain.</title>
        <authorList>
            <person name="Poehlein A."/>
            <person name="Schoch T."/>
            <person name="Duerre P."/>
            <person name="Daniel R."/>
        </authorList>
    </citation>
    <scope>NUCLEOTIDE SEQUENCE [LARGE SCALE GENOMIC DNA]</scope>
    <source>
        <strain evidence="4 5">DSM 7320</strain>
    </source>
</reference>
<accession>A0A1S8LHA7</accession>
<dbReference type="Proteomes" id="UP000190951">
    <property type="component" value="Chromosome"/>
</dbReference>
<comment type="similarity">
    <text evidence="1">Belongs to the C/M/P thioester hydrolase family.</text>
</comment>
<proteinExistence type="inferred from homology"/>
<dbReference type="InterPro" id="IPR042490">
    <property type="entry name" value="Thio_Ohase/BAAT_N"/>
</dbReference>
<dbReference type="InterPro" id="IPR016662">
    <property type="entry name" value="Acyl-CoA_thioEstase_long-chain"/>
</dbReference>
<name>A0A1S8LHA7_9CLOT</name>
<gene>
    <name evidence="4" type="ORF">CROST_043210</name>
</gene>
<feature type="domain" description="Acyl-CoA thioester hydrolase/bile acid-CoA amino acid N-acetyltransferase" evidence="2">
    <location>
        <begin position="16"/>
        <end position="157"/>
    </location>
</feature>
<dbReference type="GO" id="GO:0006631">
    <property type="term" value="P:fatty acid metabolic process"/>
    <property type="evidence" value="ECO:0007669"/>
    <property type="project" value="TreeGrafter"/>
</dbReference>
<dbReference type="InterPro" id="IPR006862">
    <property type="entry name" value="Thio_Ohase/aa_AcTrfase"/>
</dbReference>
<dbReference type="InterPro" id="IPR014940">
    <property type="entry name" value="BAAT_C"/>
</dbReference>
<feature type="domain" description="BAAT/Acyl-CoA thioester hydrolase C-terminal" evidence="3">
    <location>
        <begin position="221"/>
        <end position="410"/>
    </location>
</feature>
<dbReference type="SUPFAM" id="SSF53474">
    <property type="entry name" value="alpha/beta-Hydrolases"/>
    <property type="match status" value="1"/>
</dbReference>
<dbReference type="PANTHER" id="PTHR10824:SF4">
    <property type="entry name" value="ACYL-COENZYME A THIOESTERASE 1-LIKE"/>
    <property type="match status" value="1"/>
</dbReference>